<evidence type="ECO:0000256" key="2">
    <source>
        <dbReference type="ARBA" id="ARBA00004123"/>
    </source>
</evidence>
<evidence type="ECO:0000256" key="7">
    <source>
        <dbReference type="ARBA" id="ARBA00023242"/>
    </source>
</evidence>
<evidence type="ECO:0000313" key="11">
    <source>
        <dbReference type="Proteomes" id="UP001203852"/>
    </source>
</evidence>
<dbReference type="EMBL" id="MU404350">
    <property type="protein sequence ID" value="KAI1618521.1"/>
    <property type="molecule type" value="Genomic_DNA"/>
</dbReference>
<dbReference type="InterPro" id="IPR028094">
    <property type="entry name" value="RTC4_C"/>
</dbReference>
<dbReference type="GO" id="GO:0005634">
    <property type="term" value="C:nucleus"/>
    <property type="evidence" value="ECO:0007669"/>
    <property type="project" value="UniProtKB-SubCell"/>
</dbReference>
<evidence type="ECO:0000256" key="1">
    <source>
        <dbReference type="ARBA" id="ARBA00002738"/>
    </source>
</evidence>
<dbReference type="PANTHER" id="PTHR41391:SF1">
    <property type="entry name" value="RESTRICTION OF TELOMERE CAPPING PROTEIN 4"/>
    <property type="match status" value="1"/>
</dbReference>
<evidence type="ECO:0000313" key="10">
    <source>
        <dbReference type="EMBL" id="KAI1618521.1"/>
    </source>
</evidence>
<keyword evidence="7" id="KW-0539">Nucleus</keyword>
<feature type="compositionally biased region" description="Basic and acidic residues" evidence="8">
    <location>
        <begin position="450"/>
        <end position="460"/>
    </location>
</feature>
<gene>
    <name evidence="10" type="ORF">EDD36DRAFT_460161</name>
</gene>
<keyword evidence="11" id="KW-1185">Reference proteome</keyword>
<dbReference type="AlphaFoldDB" id="A0AAN6E5L2"/>
<comment type="function">
    <text evidence="1">May be involved in a process influencing telomere capping.</text>
</comment>
<evidence type="ECO:0000259" key="9">
    <source>
        <dbReference type="SMART" id="SM01312"/>
    </source>
</evidence>
<dbReference type="Pfam" id="PF14474">
    <property type="entry name" value="RTC4"/>
    <property type="match status" value="1"/>
</dbReference>
<dbReference type="PANTHER" id="PTHR41391">
    <property type="entry name" value="RESTRICTION OF TELOMERE CAPPING PROTEIN 4"/>
    <property type="match status" value="1"/>
</dbReference>
<name>A0AAN6E5L2_9EURO</name>
<feature type="compositionally biased region" description="Low complexity" evidence="8">
    <location>
        <begin position="44"/>
        <end position="53"/>
    </location>
</feature>
<feature type="domain" description="Restriction of telomere capping protein 4 C-terminal" evidence="9">
    <location>
        <begin position="323"/>
        <end position="450"/>
    </location>
</feature>
<keyword evidence="6" id="KW-0963">Cytoplasm</keyword>
<comment type="caution">
    <text evidence="10">The sequence shown here is derived from an EMBL/GenBank/DDBJ whole genome shotgun (WGS) entry which is preliminary data.</text>
</comment>
<protein>
    <recommendedName>
        <fullName evidence="5">Restriction of telomere capping protein 4</fullName>
    </recommendedName>
</protein>
<proteinExistence type="inferred from homology"/>
<evidence type="ECO:0000256" key="6">
    <source>
        <dbReference type="ARBA" id="ARBA00022490"/>
    </source>
</evidence>
<reference evidence="10" key="1">
    <citation type="journal article" date="2022" name="bioRxiv">
        <title>Deciphering the potential niche of two novel black yeast fungi from a biological soil crust based on their genomes, phenotypes, and melanin regulation.</title>
        <authorList>
            <consortium name="DOE Joint Genome Institute"/>
            <person name="Carr E.C."/>
            <person name="Barton Q."/>
            <person name="Grambo S."/>
            <person name="Sullivan M."/>
            <person name="Renfro C.M."/>
            <person name="Kuo A."/>
            <person name="Pangilinan J."/>
            <person name="Lipzen A."/>
            <person name="Keymanesh K."/>
            <person name="Savage E."/>
            <person name="Barry K."/>
            <person name="Grigoriev I.V."/>
            <person name="Riekhof W.R."/>
            <person name="Harris S.S."/>
        </authorList>
    </citation>
    <scope>NUCLEOTIDE SEQUENCE</scope>
    <source>
        <strain evidence="10">JF 03-4F</strain>
    </source>
</reference>
<evidence type="ECO:0000256" key="4">
    <source>
        <dbReference type="ARBA" id="ARBA00009461"/>
    </source>
</evidence>
<comment type="similarity">
    <text evidence="4">Belongs to the RTC4 family.</text>
</comment>
<feature type="compositionally biased region" description="Basic and acidic residues" evidence="8">
    <location>
        <begin position="428"/>
        <end position="438"/>
    </location>
</feature>
<dbReference type="GO" id="GO:0005737">
    <property type="term" value="C:cytoplasm"/>
    <property type="evidence" value="ECO:0007669"/>
    <property type="project" value="UniProtKB-SubCell"/>
</dbReference>
<dbReference type="SMART" id="SM01312">
    <property type="entry name" value="RTC4"/>
    <property type="match status" value="1"/>
</dbReference>
<comment type="subcellular location">
    <subcellularLocation>
        <location evidence="3">Cytoplasm</location>
    </subcellularLocation>
    <subcellularLocation>
        <location evidence="2">Nucleus</location>
    </subcellularLocation>
</comment>
<feature type="region of interest" description="Disordered" evidence="8">
    <location>
        <begin position="428"/>
        <end position="460"/>
    </location>
</feature>
<sequence>MKSSTQGQDDFAVYGPPQGSSDEEGFDLTEKPTKTSTNSRTSLKRPSSTAAASRSKRRKGLADEPSLEIPPVPEADAMADLFLEPKFKSSQKRKLQQTYGNRSFRKPETIEPRNQKIGVEQGFVAYDEVQKHDTGPDTKDEFRGIAALPEKRVGRGVPKLKDNLDIADLPEALPVRKGTGFRIPVLPDITSSAATSATDAASIFDAPLSPDKLQRKRAGSTSSLSSADSMFILENQAELLEVFEPTDADTCCPVCQKPVKDSMSLFVPDNLQSLSFKQQQNFCTQHQLVDAEELWRRRGFPDINWKELEETRVPDLLPLLKEIINRQKPSFYLDELDRRIKAARGNRKTIHKYLNHGIVDVAKQGYYGPKGARIMVTAITQSLTDTLNKALQSDSVLRAAGVGGYLSAVLVPELTLQLVMKDMKLEPDQETEGRKILEESTTIGDLLSPDDERLEREDGD</sequence>
<organism evidence="10 11">
    <name type="scientific">Exophiala viscosa</name>
    <dbReference type="NCBI Taxonomy" id="2486360"/>
    <lineage>
        <taxon>Eukaryota</taxon>
        <taxon>Fungi</taxon>
        <taxon>Dikarya</taxon>
        <taxon>Ascomycota</taxon>
        <taxon>Pezizomycotina</taxon>
        <taxon>Eurotiomycetes</taxon>
        <taxon>Chaetothyriomycetidae</taxon>
        <taxon>Chaetothyriales</taxon>
        <taxon>Herpotrichiellaceae</taxon>
        <taxon>Exophiala</taxon>
    </lineage>
</organism>
<evidence type="ECO:0000256" key="3">
    <source>
        <dbReference type="ARBA" id="ARBA00004496"/>
    </source>
</evidence>
<evidence type="ECO:0000256" key="5">
    <source>
        <dbReference type="ARBA" id="ARBA00015162"/>
    </source>
</evidence>
<dbReference type="InterPro" id="IPR039024">
    <property type="entry name" value="RTC4"/>
</dbReference>
<feature type="region of interest" description="Disordered" evidence="8">
    <location>
        <begin position="1"/>
        <end position="73"/>
    </location>
</feature>
<accession>A0AAN6E5L2</accession>
<dbReference type="Proteomes" id="UP001203852">
    <property type="component" value="Unassembled WGS sequence"/>
</dbReference>
<evidence type="ECO:0000256" key="8">
    <source>
        <dbReference type="SAM" id="MobiDB-lite"/>
    </source>
</evidence>